<dbReference type="Proteomes" id="UP001194746">
    <property type="component" value="Unassembled WGS sequence"/>
</dbReference>
<name>A0AAD4CR09_ASPNN</name>
<feature type="compositionally biased region" description="Polar residues" evidence="1">
    <location>
        <begin position="67"/>
        <end position="77"/>
    </location>
</feature>
<protein>
    <submittedName>
        <fullName evidence="2">Uncharacterized protein</fullName>
    </submittedName>
</protein>
<evidence type="ECO:0000313" key="2">
    <source>
        <dbReference type="EMBL" id="KAF9891099.1"/>
    </source>
</evidence>
<evidence type="ECO:0000256" key="1">
    <source>
        <dbReference type="SAM" id="MobiDB-lite"/>
    </source>
</evidence>
<sequence>MGDIDEHTLLYAGFMVIQHTKDMPSYNPDNQSPSEFDTEAENMPDSPSNVSGKSVGGSDIQPDVQGNDIQNIPTLPQSYPRHRPLPSTARIADCDSPVTVDHGLRPTDSVGEAEHSLCCCN</sequence>
<reference evidence="2" key="2">
    <citation type="submission" date="2020-02" db="EMBL/GenBank/DDBJ databases">
        <authorList>
            <person name="Gilchrist C.L.M."/>
            <person name="Chooi Y.-H."/>
        </authorList>
    </citation>
    <scope>NUCLEOTIDE SEQUENCE</scope>
    <source>
        <strain evidence="2">MST-FP2251</strain>
    </source>
</reference>
<reference evidence="2" key="1">
    <citation type="journal article" date="2019" name="Beilstein J. Org. Chem.">
        <title>Nanangenines: drimane sesquiterpenoids as the dominant metabolite cohort of a novel Australian fungus, Aspergillus nanangensis.</title>
        <authorList>
            <person name="Lacey H.J."/>
            <person name="Gilchrist C.L.M."/>
            <person name="Crombie A."/>
            <person name="Kalaitzis J.A."/>
            <person name="Vuong D."/>
            <person name="Rutledge P.J."/>
            <person name="Turner P."/>
            <person name="Pitt J.I."/>
            <person name="Lacey E."/>
            <person name="Chooi Y.H."/>
            <person name="Piggott A.M."/>
        </authorList>
    </citation>
    <scope>NUCLEOTIDE SEQUENCE</scope>
    <source>
        <strain evidence="2">MST-FP2251</strain>
    </source>
</reference>
<dbReference type="AlphaFoldDB" id="A0AAD4CR09"/>
<comment type="caution">
    <text evidence="2">The sequence shown here is derived from an EMBL/GenBank/DDBJ whole genome shotgun (WGS) entry which is preliminary data.</text>
</comment>
<organism evidence="2 3">
    <name type="scientific">Aspergillus nanangensis</name>
    <dbReference type="NCBI Taxonomy" id="2582783"/>
    <lineage>
        <taxon>Eukaryota</taxon>
        <taxon>Fungi</taxon>
        <taxon>Dikarya</taxon>
        <taxon>Ascomycota</taxon>
        <taxon>Pezizomycotina</taxon>
        <taxon>Eurotiomycetes</taxon>
        <taxon>Eurotiomycetidae</taxon>
        <taxon>Eurotiales</taxon>
        <taxon>Aspergillaceae</taxon>
        <taxon>Aspergillus</taxon>
        <taxon>Aspergillus subgen. Circumdati</taxon>
    </lineage>
</organism>
<gene>
    <name evidence="2" type="ORF">FE257_005035</name>
</gene>
<feature type="region of interest" description="Disordered" evidence="1">
    <location>
        <begin position="21"/>
        <end position="111"/>
    </location>
</feature>
<dbReference type="EMBL" id="VCAU01000021">
    <property type="protein sequence ID" value="KAF9891099.1"/>
    <property type="molecule type" value="Genomic_DNA"/>
</dbReference>
<keyword evidence="3" id="KW-1185">Reference proteome</keyword>
<proteinExistence type="predicted"/>
<evidence type="ECO:0000313" key="3">
    <source>
        <dbReference type="Proteomes" id="UP001194746"/>
    </source>
</evidence>
<accession>A0AAD4CR09</accession>